<name>A0ABP8R9V1_9ACTN</name>
<feature type="region of interest" description="Disordered" evidence="1">
    <location>
        <begin position="94"/>
        <end position="119"/>
    </location>
</feature>
<dbReference type="EMBL" id="BAABHF010000084">
    <property type="protein sequence ID" value="GAA4522251.1"/>
    <property type="molecule type" value="Genomic_DNA"/>
</dbReference>
<reference evidence="3" key="1">
    <citation type="journal article" date="2019" name="Int. J. Syst. Evol. Microbiol.">
        <title>The Global Catalogue of Microorganisms (GCM) 10K type strain sequencing project: providing services to taxonomists for standard genome sequencing and annotation.</title>
        <authorList>
            <consortium name="The Broad Institute Genomics Platform"/>
            <consortium name="The Broad Institute Genome Sequencing Center for Infectious Disease"/>
            <person name="Wu L."/>
            <person name="Ma J."/>
        </authorList>
    </citation>
    <scope>NUCLEOTIDE SEQUENCE [LARGE SCALE GENOMIC DNA]</scope>
    <source>
        <strain evidence="3">JCM 17933</strain>
    </source>
</reference>
<keyword evidence="2" id="KW-0449">Lipoprotein</keyword>
<accession>A0ABP8R9V1</accession>
<sequence length="163" mass="16647">MEALRSVTPTRRAVLGVSVAALVTTTGCTTVGPGEAPSPGPEVTLLDGVIENEAALIALYDAVLAAHPGLGGRLKRLREHHVQHLAVLKRHYVPGSTSGTATPAPQPSAAAPRTESGALGAIRSAERKAASARADEVRRVSPGLSQLLASIGACEAGHTQELT</sequence>
<comment type="caution">
    <text evidence="2">The sequence shown here is derived from an EMBL/GenBank/DDBJ whole genome shotgun (WGS) entry which is preliminary data.</text>
</comment>
<dbReference type="Proteomes" id="UP001500503">
    <property type="component" value="Unassembled WGS sequence"/>
</dbReference>
<protein>
    <submittedName>
        <fullName evidence="2">Lipoprotein</fullName>
    </submittedName>
</protein>
<evidence type="ECO:0000256" key="1">
    <source>
        <dbReference type="SAM" id="MobiDB-lite"/>
    </source>
</evidence>
<keyword evidence="3" id="KW-1185">Reference proteome</keyword>
<feature type="compositionally biased region" description="Low complexity" evidence="1">
    <location>
        <begin position="96"/>
        <end position="114"/>
    </location>
</feature>
<evidence type="ECO:0000313" key="3">
    <source>
        <dbReference type="Proteomes" id="UP001500503"/>
    </source>
</evidence>
<gene>
    <name evidence="2" type="ORF">GCM10023191_101380</name>
</gene>
<organism evidence="2 3">
    <name type="scientific">Actinoallomurus oryzae</name>
    <dbReference type="NCBI Taxonomy" id="502180"/>
    <lineage>
        <taxon>Bacteria</taxon>
        <taxon>Bacillati</taxon>
        <taxon>Actinomycetota</taxon>
        <taxon>Actinomycetes</taxon>
        <taxon>Streptosporangiales</taxon>
        <taxon>Thermomonosporaceae</taxon>
        <taxon>Actinoallomurus</taxon>
    </lineage>
</organism>
<dbReference type="PROSITE" id="PS51257">
    <property type="entry name" value="PROKAR_LIPOPROTEIN"/>
    <property type="match status" value="1"/>
</dbReference>
<proteinExistence type="predicted"/>
<evidence type="ECO:0000313" key="2">
    <source>
        <dbReference type="EMBL" id="GAA4522251.1"/>
    </source>
</evidence>